<proteinExistence type="predicted"/>
<keyword evidence="2" id="KW-1185">Reference proteome</keyword>
<sequence length="45" mass="4940">MFSQPGSAGGQLRFRLQADHPAAVFRLQRGARLTPHVLGTRVQLP</sequence>
<gene>
    <name evidence="1" type="ORF">BJ554DRAFT_5235</name>
</gene>
<dbReference type="EMBL" id="JAEFCI010013491">
    <property type="protein sequence ID" value="KAG5455366.1"/>
    <property type="molecule type" value="Genomic_DNA"/>
</dbReference>
<reference evidence="1 2" key="1">
    <citation type="journal article" name="Sci. Rep.">
        <title>Genome-scale phylogenetic analyses confirm Olpidium as the closest living zoosporic fungus to the non-flagellated, terrestrial fungi.</title>
        <authorList>
            <person name="Chang Y."/>
            <person name="Rochon D."/>
            <person name="Sekimoto S."/>
            <person name="Wang Y."/>
            <person name="Chovatia M."/>
            <person name="Sandor L."/>
            <person name="Salamov A."/>
            <person name="Grigoriev I.V."/>
            <person name="Stajich J.E."/>
            <person name="Spatafora J.W."/>
        </authorList>
    </citation>
    <scope>NUCLEOTIDE SEQUENCE [LARGE SCALE GENOMIC DNA]</scope>
    <source>
        <strain evidence="1">S191</strain>
    </source>
</reference>
<dbReference type="Proteomes" id="UP000673691">
    <property type="component" value="Unassembled WGS sequence"/>
</dbReference>
<evidence type="ECO:0000313" key="1">
    <source>
        <dbReference type="EMBL" id="KAG5455366.1"/>
    </source>
</evidence>
<organism evidence="1 2">
    <name type="scientific">Olpidium bornovanus</name>
    <dbReference type="NCBI Taxonomy" id="278681"/>
    <lineage>
        <taxon>Eukaryota</taxon>
        <taxon>Fungi</taxon>
        <taxon>Fungi incertae sedis</taxon>
        <taxon>Olpidiomycota</taxon>
        <taxon>Olpidiomycotina</taxon>
        <taxon>Olpidiomycetes</taxon>
        <taxon>Olpidiales</taxon>
        <taxon>Olpidiaceae</taxon>
        <taxon>Olpidium</taxon>
    </lineage>
</organism>
<comment type="caution">
    <text evidence="1">The sequence shown here is derived from an EMBL/GenBank/DDBJ whole genome shotgun (WGS) entry which is preliminary data.</text>
</comment>
<evidence type="ECO:0000313" key="2">
    <source>
        <dbReference type="Proteomes" id="UP000673691"/>
    </source>
</evidence>
<protein>
    <submittedName>
        <fullName evidence="1">Uncharacterized protein</fullName>
    </submittedName>
</protein>
<dbReference type="AlphaFoldDB" id="A0A8H7ZII4"/>
<accession>A0A8H7ZII4</accession>
<name>A0A8H7ZII4_9FUNG</name>